<dbReference type="OrthoDB" id="1700581at2759"/>
<evidence type="ECO:0000313" key="3">
    <source>
        <dbReference type="Proteomes" id="UP000626092"/>
    </source>
</evidence>
<evidence type="ECO:0000259" key="1">
    <source>
        <dbReference type="Pfam" id="PF03101"/>
    </source>
</evidence>
<comment type="caution">
    <text evidence="2">The sequence shown here is derived from an EMBL/GenBank/DDBJ whole genome shotgun (WGS) entry which is preliminary data.</text>
</comment>
<dbReference type="EMBL" id="WJXA01000009">
    <property type="protein sequence ID" value="KAF7132337.1"/>
    <property type="molecule type" value="Genomic_DNA"/>
</dbReference>
<dbReference type="Pfam" id="PF03101">
    <property type="entry name" value="FAR1"/>
    <property type="match status" value="1"/>
</dbReference>
<gene>
    <name evidence="2" type="ORF">RHSIM_Rhsim09G0080800</name>
</gene>
<reference evidence="2" key="1">
    <citation type="submission" date="2019-11" db="EMBL/GenBank/DDBJ databases">
        <authorList>
            <person name="Liu Y."/>
            <person name="Hou J."/>
            <person name="Li T.-Q."/>
            <person name="Guan C.-H."/>
            <person name="Wu X."/>
            <person name="Wu H.-Z."/>
            <person name="Ling F."/>
            <person name="Zhang R."/>
            <person name="Shi X.-G."/>
            <person name="Ren J.-P."/>
            <person name="Chen E.-F."/>
            <person name="Sun J.-M."/>
        </authorList>
    </citation>
    <scope>NUCLEOTIDE SEQUENCE</scope>
    <source>
        <strain evidence="2">Adult_tree_wgs_1</strain>
        <tissue evidence="2">Leaves</tissue>
    </source>
</reference>
<dbReference type="AlphaFoldDB" id="A0A834GEY1"/>
<protein>
    <recommendedName>
        <fullName evidence="1">FAR1 domain-containing protein</fullName>
    </recommendedName>
</protein>
<dbReference type="InterPro" id="IPR004330">
    <property type="entry name" value="FAR1_DNA_bnd_dom"/>
</dbReference>
<sequence length="383" mass="42592">MDVVSPLPSQTCQSSANSSQISYIPQVKNNVIPKINQEFVNLDAVHKFYNNYGKESGFGTQEHSSRKNGDKKVVKKEYVCCKQGHSVPKKSAENSGSSKRRRGIIREGCGAKLSVVRSKSGDKYVVSQFVEAHNHLLTSPGRTHLLRSHRKVTAAKRALVQQLSQANVPTCQQMSIFKVQSGGLENVGFELLDLYNTERDIRTELLRQDADMLHEYFQIQQQKNSGFMFIMEKDDEMRMQILDLPDELILVRWTKLAKIKTVANDLGGSVQEICDASVFERRKKLFKLASSVIDDAVSTEGGSELLEEALCSVQNKLCAMNIGTEGGKLSASASQVSIPCEHIFKESLQVWAKGCGKRLEGGKEKAVKKSRRCNGYGLTGHMT</sequence>
<organism evidence="2 3">
    <name type="scientific">Rhododendron simsii</name>
    <name type="common">Sims's rhododendron</name>
    <dbReference type="NCBI Taxonomy" id="118357"/>
    <lineage>
        <taxon>Eukaryota</taxon>
        <taxon>Viridiplantae</taxon>
        <taxon>Streptophyta</taxon>
        <taxon>Embryophyta</taxon>
        <taxon>Tracheophyta</taxon>
        <taxon>Spermatophyta</taxon>
        <taxon>Magnoliopsida</taxon>
        <taxon>eudicotyledons</taxon>
        <taxon>Gunneridae</taxon>
        <taxon>Pentapetalae</taxon>
        <taxon>asterids</taxon>
        <taxon>Ericales</taxon>
        <taxon>Ericaceae</taxon>
        <taxon>Ericoideae</taxon>
        <taxon>Rhodoreae</taxon>
        <taxon>Rhododendron</taxon>
    </lineage>
</organism>
<accession>A0A834GEY1</accession>
<feature type="domain" description="FAR1" evidence="1">
    <location>
        <begin position="47"/>
        <end position="137"/>
    </location>
</feature>
<keyword evidence="3" id="KW-1185">Reference proteome</keyword>
<dbReference type="Proteomes" id="UP000626092">
    <property type="component" value="Unassembled WGS sequence"/>
</dbReference>
<dbReference type="PANTHER" id="PTHR47718">
    <property type="entry name" value="OS01G0519700 PROTEIN"/>
    <property type="match status" value="1"/>
</dbReference>
<evidence type="ECO:0000313" key="2">
    <source>
        <dbReference type="EMBL" id="KAF7132337.1"/>
    </source>
</evidence>
<proteinExistence type="predicted"/>
<name>A0A834GEY1_RHOSS</name>